<feature type="region of interest" description="Disordered" evidence="1">
    <location>
        <begin position="76"/>
        <end position="186"/>
    </location>
</feature>
<reference evidence="2 3" key="1">
    <citation type="submission" date="2016-06" db="EMBL/GenBank/DDBJ databases">
        <title>Evolution of pathogenesis and genome organization in the Tremellales.</title>
        <authorList>
            <person name="Cuomo C."/>
            <person name="Litvintseva A."/>
            <person name="Heitman J."/>
            <person name="Chen Y."/>
            <person name="Sun S."/>
            <person name="Springer D."/>
            <person name="Dromer F."/>
            <person name="Young S."/>
            <person name="Zeng Q."/>
            <person name="Chapman S."/>
            <person name="Gujja S."/>
            <person name="Saif S."/>
            <person name="Birren B."/>
        </authorList>
    </citation>
    <scope>NUCLEOTIDE SEQUENCE [LARGE SCALE GENOMIC DNA]</scope>
    <source>
        <strain evidence="2 3">ATCC 28783</strain>
    </source>
</reference>
<dbReference type="FunCoup" id="A0A4Q1BB65">
    <property type="interactions" value="25"/>
</dbReference>
<gene>
    <name evidence="2" type="ORF">M231_06696</name>
</gene>
<dbReference type="OrthoDB" id="2158714at2759"/>
<dbReference type="PANTHER" id="PTHR28218">
    <property type="entry name" value="VPS4-ASSOCIATED PROTEIN 1"/>
    <property type="match status" value="1"/>
</dbReference>
<dbReference type="InterPro" id="IPR013640">
    <property type="entry name" value="Vfa1"/>
</dbReference>
<dbReference type="EMBL" id="SDIL01000111">
    <property type="protein sequence ID" value="RXK36048.1"/>
    <property type="molecule type" value="Genomic_DNA"/>
</dbReference>
<dbReference type="GO" id="GO:0005768">
    <property type="term" value="C:endosome"/>
    <property type="evidence" value="ECO:0007669"/>
    <property type="project" value="TreeGrafter"/>
</dbReference>
<name>A0A4Q1BB65_TREME</name>
<dbReference type="AlphaFoldDB" id="A0A4Q1BB65"/>
<feature type="compositionally biased region" description="Basic and acidic residues" evidence="1">
    <location>
        <begin position="88"/>
        <end position="135"/>
    </location>
</feature>
<dbReference type="GO" id="GO:0007034">
    <property type="term" value="P:vacuolar transport"/>
    <property type="evidence" value="ECO:0007669"/>
    <property type="project" value="TreeGrafter"/>
</dbReference>
<dbReference type="VEuPathDB" id="FungiDB:TREMEDRAFT_62067"/>
<evidence type="ECO:0000256" key="1">
    <source>
        <dbReference type="SAM" id="MobiDB-lite"/>
    </source>
</evidence>
<feature type="compositionally biased region" description="Low complexity" evidence="1">
    <location>
        <begin position="139"/>
        <end position="151"/>
    </location>
</feature>
<dbReference type="InParanoid" id="A0A4Q1BB65"/>
<feature type="compositionally biased region" description="Gly residues" evidence="1">
    <location>
        <begin position="10"/>
        <end position="23"/>
    </location>
</feature>
<feature type="compositionally biased region" description="Basic and acidic residues" evidence="1">
    <location>
        <begin position="161"/>
        <end position="172"/>
    </location>
</feature>
<keyword evidence="3" id="KW-1185">Reference proteome</keyword>
<dbReference type="Pfam" id="PF08432">
    <property type="entry name" value="Vfa1"/>
    <property type="match status" value="1"/>
</dbReference>
<evidence type="ECO:0008006" key="4">
    <source>
        <dbReference type="Google" id="ProtNLM"/>
    </source>
</evidence>
<sequence>MATLPMPVGTGPGTGQPASGGGGVGPSTFQNIYYQRATATDRPCYVCLRPTAVVLWRAEDFFYVCERHLSDPSFATLIPPPGSGPSDEDIKKVIADHHAREERKKLAQKDGQPKVKDEKEKGKEGKDSKGEEKKSSRQSSPPLSIPNSNPPTHKKYTLHRHIFDMRRAEVKKRALGQQAKEMTKGE</sequence>
<comment type="caution">
    <text evidence="2">The sequence shown here is derived from an EMBL/GenBank/DDBJ whole genome shotgun (WGS) entry which is preliminary data.</text>
</comment>
<evidence type="ECO:0000313" key="3">
    <source>
        <dbReference type="Proteomes" id="UP000289152"/>
    </source>
</evidence>
<accession>A0A4Q1BB65</accession>
<dbReference type="Proteomes" id="UP000289152">
    <property type="component" value="Unassembled WGS sequence"/>
</dbReference>
<evidence type="ECO:0000313" key="2">
    <source>
        <dbReference type="EMBL" id="RXK36048.1"/>
    </source>
</evidence>
<dbReference type="PANTHER" id="PTHR28218:SF1">
    <property type="entry name" value="VPS4-ASSOCIATED PROTEIN 1"/>
    <property type="match status" value="1"/>
</dbReference>
<proteinExistence type="predicted"/>
<feature type="region of interest" description="Disordered" evidence="1">
    <location>
        <begin position="1"/>
        <end position="23"/>
    </location>
</feature>
<dbReference type="STRING" id="5217.A0A4Q1BB65"/>
<protein>
    <recommendedName>
        <fullName evidence="4">DUF1742-domain-containing protein</fullName>
    </recommendedName>
</protein>
<organism evidence="2 3">
    <name type="scientific">Tremella mesenterica</name>
    <name type="common">Jelly fungus</name>
    <dbReference type="NCBI Taxonomy" id="5217"/>
    <lineage>
        <taxon>Eukaryota</taxon>
        <taxon>Fungi</taxon>
        <taxon>Dikarya</taxon>
        <taxon>Basidiomycota</taxon>
        <taxon>Agaricomycotina</taxon>
        <taxon>Tremellomycetes</taxon>
        <taxon>Tremellales</taxon>
        <taxon>Tremellaceae</taxon>
        <taxon>Tremella</taxon>
    </lineage>
</organism>